<feature type="compositionally biased region" description="Polar residues" evidence="1">
    <location>
        <begin position="352"/>
        <end position="368"/>
    </location>
</feature>
<feature type="region of interest" description="Disordered" evidence="1">
    <location>
        <begin position="247"/>
        <end position="293"/>
    </location>
</feature>
<proteinExistence type="predicted"/>
<sequence length="368" mass="39094">MNLPISWEDQVSWQTGLTCARSGSFCYPQEHSAYALQQSSTPAWYVSGCSQLSLTVVELCQRPDPAGPHDGAIDRAQPENAAGGAATHSEWRHSVADVGSTPSPELPERRDAPRALPALRRVVTPLLPARGGGLLAKGFSSRHRAAGGGGQGVLFRHRHEGLSAEHRGRGLGLPRHPLPAAAIPPDRKDAGPPPAPGGRRGRYRRGGRPRAGPRLRPARGHERQLLLRSLCPAGPHRQRHGHQLLRAAGCGPRRRRRAAADRAGAGRRARFSAGHAQRPGGGARRAACRGGGAGQGHAPLLLQGPAADQGAAECRLGWHESPGHGDRRKQPPDPAGERSGGEQDRERLAEQDCQQIGQAAAQAVSSMW</sequence>
<reference evidence="2" key="1">
    <citation type="submission" date="2015-08" db="EMBL/GenBank/DDBJ databases">
        <authorList>
            <person name="Babu N.S."/>
            <person name="Beckwith C.J."/>
            <person name="Beseler K.G."/>
            <person name="Brison A."/>
            <person name="Carone J.V."/>
            <person name="Caskin T.P."/>
            <person name="Diamond M."/>
            <person name="Durham M.E."/>
            <person name="Foxe J.M."/>
            <person name="Go M."/>
            <person name="Henderson B.A."/>
            <person name="Jones I.B."/>
            <person name="McGettigan J.A."/>
            <person name="Micheletti S.J."/>
            <person name="Nasrallah M.E."/>
            <person name="Ortiz D."/>
            <person name="Piller C.R."/>
            <person name="Privatt S.R."/>
            <person name="Schneider S.L."/>
            <person name="Sharp S."/>
            <person name="Smith T.C."/>
            <person name="Stanton J.D."/>
            <person name="Ullery H.E."/>
            <person name="Wilson R.J."/>
            <person name="Serrano M.G."/>
            <person name="Buck G."/>
            <person name="Lee V."/>
            <person name="Wang Y."/>
            <person name="Carvalho R."/>
            <person name="Voegtly L."/>
            <person name="Shi R."/>
            <person name="Duckworth R."/>
            <person name="Johnson A."/>
            <person name="Loviza R."/>
            <person name="Walstead R."/>
            <person name="Shah Z."/>
            <person name="Kiflezghi M."/>
            <person name="Wade K."/>
            <person name="Ball S.L."/>
            <person name="Bradley K.W."/>
            <person name="Asai D.J."/>
            <person name="Bowman C.A."/>
            <person name="Russell D.A."/>
            <person name="Pope W.H."/>
            <person name="Jacobs-Sera D."/>
            <person name="Hendrix R.W."/>
            <person name="Hatfull G.F."/>
        </authorList>
    </citation>
    <scope>NUCLEOTIDE SEQUENCE</scope>
</reference>
<feature type="region of interest" description="Disordered" evidence="1">
    <location>
        <begin position="316"/>
        <end position="368"/>
    </location>
</feature>
<protein>
    <submittedName>
        <fullName evidence="2">Uncharacterized protein</fullName>
    </submittedName>
</protein>
<dbReference type="EMBL" id="GDKF01005396">
    <property type="protein sequence ID" value="JAT73226.1"/>
    <property type="molecule type" value="Transcribed_RNA"/>
</dbReference>
<feature type="region of interest" description="Disordered" evidence="1">
    <location>
        <begin position="65"/>
        <end position="113"/>
    </location>
</feature>
<name>A0A1D2A1Z4_AUXPR</name>
<accession>A0A1D2A1Z4</accession>
<organism evidence="2">
    <name type="scientific">Auxenochlorella protothecoides</name>
    <name type="common">Green microalga</name>
    <name type="synonym">Chlorella protothecoides</name>
    <dbReference type="NCBI Taxonomy" id="3075"/>
    <lineage>
        <taxon>Eukaryota</taxon>
        <taxon>Viridiplantae</taxon>
        <taxon>Chlorophyta</taxon>
        <taxon>core chlorophytes</taxon>
        <taxon>Trebouxiophyceae</taxon>
        <taxon>Chlorellales</taxon>
        <taxon>Chlorellaceae</taxon>
        <taxon>Auxenochlorella</taxon>
    </lineage>
</organism>
<evidence type="ECO:0000313" key="2">
    <source>
        <dbReference type="EMBL" id="JAT73226.1"/>
    </source>
</evidence>
<feature type="compositionally biased region" description="Gly residues" evidence="1">
    <location>
        <begin position="279"/>
        <end position="293"/>
    </location>
</feature>
<gene>
    <name evidence="2" type="ORF">g.30745</name>
</gene>
<evidence type="ECO:0000256" key="1">
    <source>
        <dbReference type="SAM" id="MobiDB-lite"/>
    </source>
</evidence>
<feature type="compositionally biased region" description="Basic residues" evidence="1">
    <location>
        <begin position="199"/>
        <end position="218"/>
    </location>
</feature>
<feature type="region of interest" description="Disordered" evidence="1">
    <location>
        <begin position="166"/>
        <end position="222"/>
    </location>
</feature>
<dbReference type="AlphaFoldDB" id="A0A1D2A1Z4"/>
<feature type="compositionally biased region" description="Basic and acidic residues" evidence="1">
    <location>
        <begin position="316"/>
        <end position="350"/>
    </location>
</feature>